<dbReference type="Proteomes" id="UP000005237">
    <property type="component" value="Unassembled WGS sequence"/>
</dbReference>
<evidence type="ECO:0000313" key="2">
    <source>
        <dbReference type="Proteomes" id="UP000005237"/>
    </source>
</evidence>
<dbReference type="AlphaFoldDB" id="A0A8R1ESB0"/>
<reference evidence="2" key="1">
    <citation type="submission" date="2010-08" db="EMBL/GenBank/DDBJ databases">
        <authorList>
            <consortium name="Caenorhabditis japonica Sequencing Consortium"/>
            <person name="Wilson R.K."/>
        </authorList>
    </citation>
    <scope>NUCLEOTIDE SEQUENCE [LARGE SCALE GENOMIC DNA]</scope>
    <source>
        <strain evidence="2">DF5081</strain>
    </source>
</reference>
<name>A0A8R1ESB0_CAEJA</name>
<organism evidence="1 2">
    <name type="scientific">Caenorhabditis japonica</name>
    <dbReference type="NCBI Taxonomy" id="281687"/>
    <lineage>
        <taxon>Eukaryota</taxon>
        <taxon>Metazoa</taxon>
        <taxon>Ecdysozoa</taxon>
        <taxon>Nematoda</taxon>
        <taxon>Chromadorea</taxon>
        <taxon>Rhabditida</taxon>
        <taxon>Rhabditina</taxon>
        <taxon>Rhabditomorpha</taxon>
        <taxon>Rhabditoidea</taxon>
        <taxon>Rhabditidae</taxon>
        <taxon>Peloderinae</taxon>
        <taxon>Caenorhabditis</taxon>
    </lineage>
</organism>
<proteinExistence type="predicted"/>
<evidence type="ECO:0000313" key="1">
    <source>
        <dbReference type="EnsemblMetazoa" id="CJA42457.1"/>
    </source>
</evidence>
<accession>A0A8R1ESB0</accession>
<reference evidence="1" key="2">
    <citation type="submission" date="2022-06" db="UniProtKB">
        <authorList>
            <consortium name="EnsemblMetazoa"/>
        </authorList>
    </citation>
    <scope>IDENTIFICATION</scope>
    <source>
        <strain evidence="1">DF5081</strain>
    </source>
</reference>
<protein>
    <submittedName>
        <fullName evidence="1">Uncharacterized protein</fullName>
    </submittedName>
</protein>
<dbReference type="EnsemblMetazoa" id="CJA42457.1">
    <property type="protein sequence ID" value="CJA42457.1"/>
    <property type="gene ID" value="WBGene00218305"/>
</dbReference>
<sequence length="67" mass="7548">MSPSSFRAPVEKQSYTETASSSLELELEQKIDKSVSVAKSIQNLSRLLTVECQEAHPCTETKTWLFE</sequence>
<keyword evidence="2" id="KW-1185">Reference proteome</keyword>